<proteinExistence type="predicted"/>
<dbReference type="InterPro" id="IPR006015">
    <property type="entry name" value="Universal_stress_UspA"/>
</dbReference>
<name>A0AAW1QBN9_9CHLO</name>
<feature type="domain" description="UspA" evidence="1">
    <location>
        <begin position="7"/>
        <end position="162"/>
    </location>
</feature>
<dbReference type="InterPro" id="IPR014729">
    <property type="entry name" value="Rossmann-like_a/b/a_fold"/>
</dbReference>
<sequence>MASEPKRNILLPVDDSEGCERACQWAVEHMYRGDTDEFHILHIIPSQQPEVISGLGGISGMDAIVTAKPDAGADQQHVEEATSFISHRLLPYLTEKGVHFKVELCRYLTDNDSIGDVVCKRAEALDAVAVVLQSHNKSAITEFFMGSVANYTANHCRRPVLLMH</sequence>
<dbReference type="SUPFAM" id="SSF52402">
    <property type="entry name" value="Adenine nucleotide alpha hydrolases-like"/>
    <property type="match status" value="1"/>
</dbReference>
<dbReference type="PANTHER" id="PTHR31964">
    <property type="entry name" value="ADENINE NUCLEOTIDE ALPHA HYDROLASES-LIKE SUPERFAMILY PROTEIN"/>
    <property type="match status" value="1"/>
</dbReference>
<accession>A0AAW1QBN9</accession>
<dbReference type="Proteomes" id="UP001438707">
    <property type="component" value="Unassembled WGS sequence"/>
</dbReference>
<dbReference type="PANTHER" id="PTHR31964:SF113">
    <property type="entry name" value="USPA DOMAIN-CONTAINING PROTEIN"/>
    <property type="match status" value="1"/>
</dbReference>
<protein>
    <recommendedName>
        <fullName evidence="1">UspA domain-containing protein</fullName>
    </recommendedName>
</protein>
<reference evidence="2 3" key="1">
    <citation type="journal article" date="2024" name="Nat. Commun.">
        <title>Phylogenomics reveals the evolutionary origins of lichenization in chlorophyte algae.</title>
        <authorList>
            <person name="Puginier C."/>
            <person name="Libourel C."/>
            <person name="Otte J."/>
            <person name="Skaloud P."/>
            <person name="Haon M."/>
            <person name="Grisel S."/>
            <person name="Petersen M."/>
            <person name="Berrin J.G."/>
            <person name="Delaux P.M."/>
            <person name="Dal Grande F."/>
            <person name="Keller J."/>
        </authorList>
    </citation>
    <scope>NUCLEOTIDE SEQUENCE [LARGE SCALE GENOMIC DNA]</scope>
    <source>
        <strain evidence="2 3">SAG 2145</strain>
    </source>
</reference>
<evidence type="ECO:0000313" key="3">
    <source>
        <dbReference type="Proteomes" id="UP001438707"/>
    </source>
</evidence>
<gene>
    <name evidence="2" type="ORF">WJX74_010511</name>
</gene>
<comment type="caution">
    <text evidence="2">The sequence shown here is derived from an EMBL/GenBank/DDBJ whole genome shotgun (WGS) entry which is preliminary data.</text>
</comment>
<evidence type="ECO:0000259" key="1">
    <source>
        <dbReference type="Pfam" id="PF00582"/>
    </source>
</evidence>
<dbReference type="InterPro" id="IPR006016">
    <property type="entry name" value="UspA"/>
</dbReference>
<dbReference type="CDD" id="cd23659">
    <property type="entry name" value="USP_At3g01520-like"/>
    <property type="match status" value="1"/>
</dbReference>
<dbReference type="Gene3D" id="3.40.50.620">
    <property type="entry name" value="HUPs"/>
    <property type="match status" value="1"/>
</dbReference>
<organism evidence="2 3">
    <name type="scientific">Apatococcus lobatus</name>
    <dbReference type="NCBI Taxonomy" id="904363"/>
    <lineage>
        <taxon>Eukaryota</taxon>
        <taxon>Viridiplantae</taxon>
        <taxon>Chlorophyta</taxon>
        <taxon>core chlorophytes</taxon>
        <taxon>Trebouxiophyceae</taxon>
        <taxon>Chlorellales</taxon>
        <taxon>Chlorellaceae</taxon>
        <taxon>Apatococcus</taxon>
    </lineage>
</organism>
<dbReference type="Pfam" id="PF00582">
    <property type="entry name" value="Usp"/>
    <property type="match status" value="1"/>
</dbReference>
<dbReference type="EMBL" id="JALJOS010000058">
    <property type="protein sequence ID" value="KAK9818660.1"/>
    <property type="molecule type" value="Genomic_DNA"/>
</dbReference>
<dbReference type="AlphaFoldDB" id="A0AAW1QBN9"/>
<dbReference type="PRINTS" id="PR01438">
    <property type="entry name" value="UNVRSLSTRESS"/>
</dbReference>
<evidence type="ECO:0000313" key="2">
    <source>
        <dbReference type="EMBL" id="KAK9818660.1"/>
    </source>
</evidence>
<keyword evidence="3" id="KW-1185">Reference proteome</keyword>